<organism evidence="4 5">
    <name type="scientific">Plasmodium vinckei</name>
    <dbReference type="NCBI Taxonomy" id="5860"/>
    <lineage>
        <taxon>Eukaryota</taxon>
        <taxon>Sar</taxon>
        <taxon>Alveolata</taxon>
        <taxon>Apicomplexa</taxon>
        <taxon>Aconoidasida</taxon>
        <taxon>Haemosporida</taxon>
        <taxon>Plasmodiidae</taxon>
        <taxon>Plasmodium</taxon>
        <taxon>Plasmodium (Vinckeia)</taxon>
    </lineage>
</organism>
<feature type="domain" description="Tryptophan/threonine-rich plasmodium antigen C-terminal" evidence="3">
    <location>
        <begin position="194"/>
        <end position="408"/>
    </location>
</feature>
<dbReference type="VEuPathDB" id="PlasmoDB:PVVCY_0700090"/>
<protein>
    <submittedName>
        <fullName evidence="4">Sporozoite and liver stage tryptophan-rich protein, putative</fullName>
    </submittedName>
</protein>
<dbReference type="EMBL" id="LR865428">
    <property type="protein sequence ID" value="CAD2100991.1"/>
    <property type="molecule type" value="Genomic_DNA"/>
</dbReference>
<evidence type="ECO:0000256" key="2">
    <source>
        <dbReference type="SAM" id="Phobius"/>
    </source>
</evidence>
<sequence>MDGYEEAFQYVKDSIPTMWVKEFLPQNHNVASNMSYMYSSIFVLFSSIALYKKILYSVIYIKEKHQKMYIYICNLKHRLKTLFSLPESKIIQWKQKGEHSDDDISDDDYSDADEYSDDGDSDNEYIDEDILKGYGCETGNASTGAASQDFPKNMSMNKDSAHLGKNKIRSNEIVRAKKRPTPYSHLTEYWKRRRWKKYLKKVDDEWQLLNLGIENIIKKMVEKNNSEIEMWKTQQTNKWLQPNNLYAQYALLYKKISPSIETSKTIQQMGDVLKEKIYNHWSNLQAENENNIREWIIEQWNEWKNAKIISWLMCDWKRQENEKWVQWKNKHKYHMNSAPNKTEYMIWQKRTNVEKRQWINWVRIKEDNYIYNIEIVCNKDKNMHKNAIIKWINDIVEQFINNPQLKIWLESQRNKPRSSKKLLKSARVRNNVNDSNIEINV</sequence>
<evidence type="ECO:0000256" key="1">
    <source>
        <dbReference type="SAM" id="MobiDB-lite"/>
    </source>
</evidence>
<dbReference type="VEuPathDB" id="PlasmoDB:PVBDA_0700160"/>
<dbReference type="VEuPathDB" id="PlasmoDB:PVPCR_0700190"/>
<dbReference type="Proteomes" id="UP000515697">
    <property type="component" value="Chromosome PVSEL_07"/>
</dbReference>
<feature type="region of interest" description="Disordered" evidence="1">
    <location>
        <begin position="96"/>
        <end position="124"/>
    </location>
</feature>
<gene>
    <name evidence="4" type="ORF">PVSEL_0700180</name>
</gene>
<feature type="transmembrane region" description="Helical" evidence="2">
    <location>
        <begin position="36"/>
        <end position="61"/>
    </location>
</feature>
<dbReference type="VEuPathDB" id="PlasmoDB:PVSEL_0700180"/>
<keyword evidence="2" id="KW-0812">Transmembrane</keyword>
<evidence type="ECO:0000313" key="4">
    <source>
        <dbReference type="EMBL" id="CAD2100991.1"/>
    </source>
</evidence>
<name>A0A6V7SS79_PLAVN</name>
<keyword evidence="2" id="KW-1133">Transmembrane helix</keyword>
<dbReference type="InterPro" id="IPR022089">
    <property type="entry name" value="Plasmodium-antigen_C"/>
</dbReference>
<dbReference type="AlphaFoldDB" id="A0A6V7SS79"/>
<dbReference type="VEuPathDB" id="PlasmoDB:PVLDE_0701230"/>
<keyword evidence="2" id="KW-0472">Membrane</keyword>
<proteinExistence type="predicted"/>
<evidence type="ECO:0000313" key="5">
    <source>
        <dbReference type="Proteomes" id="UP000515697"/>
    </source>
</evidence>
<accession>A0A6V7SS79</accession>
<dbReference type="Pfam" id="PF12319">
    <property type="entry name" value="TryThrA_C"/>
    <property type="match status" value="1"/>
</dbReference>
<reference evidence="4 5" key="1">
    <citation type="submission" date="2020-08" db="EMBL/GenBank/DDBJ databases">
        <authorList>
            <person name="Ramaprasad A."/>
        </authorList>
    </citation>
    <scope>NUCLEOTIDE SEQUENCE [LARGE SCALE GENOMIC DNA]</scope>
</reference>
<feature type="compositionally biased region" description="Acidic residues" evidence="1">
    <location>
        <begin position="100"/>
        <end position="124"/>
    </location>
</feature>
<evidence type="ECO:0000259" key="3">
    <source>
        <dbReference type="Pfam" id="PF12319"/>
    </source>
</evidence>